<feature type="compositionally biased region" description="Pro residues" evidence="3">
    <location>
        <begin position="547"/>
        <end position="573"/>
    </location>
</feature>
<feature type="compositionally biased region" description="Pro residues" evidence="3">
    <location>
        <begin position="583"/>
        <end position="594"/>
    </location>
</feature>
<dbReference type="EMBL" id="JAACJJ010000043">
    <property type="protein sequence ID" value="KAF5315404.1"/>
    <property type="molecule type" value="Genomic_DNA"/>
</dbReference>
<dbReference type="PANTHER" id="PTHR23070">
    <property type="entry name" value="BCS1 AAA-TYPE ATPASE"/>
    <property type="match status" value="1"/>
</dbReference>
<keyword evidence="1" id="KW-0547">Nucleotide-binding</keyword>
<keyword evidence="2" id="KW-0067">ATP-binding</keyword>
<evidence type="ECO:0000256" key="1">
    <source>
        <dbReference type="ARBA" id="ARBA00022741"/>
    </source>
</evidence>
<dbReference type="Pfam" id="PF25426">
    <property type="entry name" value="AAA_lid_BCS1"/>
    <property type="match status" value="1"/>
</dbReference>
<protein>
    <recommendedName>
        <fullName evidence="5">Mitochondrial chaperone BCS1-like ATPase lid domain-containing protein</fullName>
    </recommendedName>
</protein>
<dbReference type="GO" id="GO:0005524">
    <property type="term" value="F:ATP binding"/>
    <property type="evidence" value="ECO:0007669"/>
    <property type="project" value="UniProtKB-KW"/>
</dbReference>
<sequence length="660" mass="72527">MPCKKDRAETPGVGPAVTQVLMLIALLAGPFFFLGDLPFENGIRLVILFAVFQATGHLSKYLYSVFAGESTVSKTFVEGKPEYTWIMAFLAQERLYRKFRFSKVVVGGPDMLPLGKTRKLRWNKLSIDVTRTEDKAYGFELDDRRSLLEIKIHTFDDSTMSAFVDEAKTRYMSSHSTEATVHTISASSGWGSPNANWNQTRKMTALSLAIPVKPDVMDSLYSEAREFFDSPDWYAAAGLPWKKTLLLHGVQGTNPLNVVLSLGAKLRRDIYYLNLLASDTQCTNSYLLQALSSVPRGSIFVVENIDQVYSRQIGASCQCCPPSGVMSYSSYASSAEVRPIVTPHGILDCLRGLSREQGILLIGTAVSRISIPDSLFGNGLIDRSIECTLATKEQMVSLFNKFFPTSHGIPHSAAPGFNNLKVPLLADLAEEFAREIPEYSFSLTELQQYLIPHKSSPAAAIAGIGKWVDARLDERIARHYPYPAFTPYNPPAPSYMSRYNSYYPPAPPSPWTPPPVHRSPVYTPPPRIPRPITPEWGWGAPPPPVPYSPVSSPPLSPRPVHPVTISPPSPRGPFIPGITSRTPSPPPLAPPPSGGLPSHPAVNNVNDGWRSPVSPRFAYARSYTPTVPSERSSPAPIDANRELQQPNLSESGHSIGRGDE</sequence>
<keyword evidence="4" id="KW-0812">Transmembrane</keyword>
<feature type="compositionally biased region" description="Polar residues" evidence="3">
    <location>
        <begin position="642"/>
        <end position="652"/>
    </location>
</feature>
<feature type="compositionally biased region" description="Polar residues" evidence="3">
    <location>
        <begin position="623"/>
        <end position="632"/>
    </location>
</feature>
<name>A0A8H5EWZ2_9AGAR</name>
<dbReference type="AlphaFoldDB" id="A0A8H5EWZ2"/>
<dbReference type="Gene3D" id="3.40.50.300">
    <property type="entry name" value="P-loop containing nucleotide triphosphate hydrolases"/>
    <property type="match status" value="1"/>
</dbReference>
<evidence type="ECO:0000256" key="3">
    <source>
        <dbReference type="SAM" id="MobiDB-lite"/>
    </source>
</evidence>
<feature type="region of interest" description="Disordered" evidence="3">
    <location>
        <begin position="547"/>
        <end position="660"/>
    </location>
</feature>
<evidence type="ECO:0000313" key="7">
    <source>
        <dbReference type="Proteomes" id="UP000567179"/>
    </source>
</evidence>
<dbReference type="OrthoDB" id="3062669at2759"/>
<evidence type="ECO:0000259" key="5">
    <source>
        <dbReference type="Pfam" id="PF25426"/>
    </source>
</evidence>
<dbReference type="Proteomes" id="UP000567179">
    <property type="component" value="Unassembled WGS sequence"/>
</dbReference>
<feature type="transmembrane region" description="Helical" evidence="4">
    <location>
        <begin position="12"/>
        <end position="33"/>
    </location>
</feature>
<keyword evidence="7" id="KW-1185">Reference proteome</keyword>
<dbReference type="InterPro" id="IPR027417">
    <property type="entry name" value="P-loop_NTPase"/>
</dbReference>
<evidence type="ECO:0000256" key="2">
    <source>
        <dbReference type="ARBA" id="ARBA00022840"/>
    </source>
</evidence>
<comment type="caution">
    <text evidence="6">The sequence shown here is derived from an EMBL/GenBank/DDBJ whole genome shotgun (WGS) entry which is preliminary data.</text>
</comment>
<dbReference type="InterPro" id="IPR057495">
    <property type="entry name" value="AAA_lid_BCS1"/>
</dbReference>
<keyword evidence="4" id="KW-1133">Transmembrane helix</keyword>
<organism evidence="6 7">
    <name type="scientific">Psilocybe cf. subviscida</name>
    <dbReference type="NCBI Taxonomy" id="2480587"/>
    <lineage>
        <taxon>Eukaryota</taxon>
        <taxon>Fungi</taxon>
        <taxon>Dikarya</taxon>
        <taxon>Basidiomycota</taxon>
        <taxon>Agaricomycotina</taxon>
        <taxon>Agaricomycetes</taxon>
        <taxon>Agaricomycetidae</taxon>
        <taxon>Agaricales</taxon>
        <taxon>Agaricineae</taxon>
        <taxon>Strophariaceae</taxon>
        <taxon>Psilocybe</taxon>
    </lineage>
</organism>
<proteinExistence type="predicted"/>
<accession>A0A8H5EWZ2</accession>
<dbReference type="InterPro" id="IPR050747">
    <property type="entry name" value="Mitochondrial_chaperone_BCS1"/>
</dbReference>
<evidence type="ECO:0000313" key="6">
    <source>
        <dbReference type="EMBL" id="KAF5315404.1"/>
    </source>
</evidence>
<reference evidence="6 7" key="1">
    <citation type="journal article" date="2020" name="ISME J.">
        <title>Uncovering the hidden diversity of litter-decomposition mechanisms in mushroom-forming fungi.</title>
        <authorList>
            <person name="Floudas D."/>
            <person name="Bentzer J."/>
            <person name="Ahren D."/>
            <person name="Johansson T."/>
            <person name="Persson P."/>
            <person name="Tunlid A."/>
        </authorList>
    </citation>
    <scope>NUCLEOTIDE SEQUENCE [LARGE SCALE GENOMIC DNA]</scope>
    <source>
        <strain evidence="6 7">CBS 101986</strain>
    </source>
</reference>
<keyword evidence="4" id="KW-0472">Membrane</keyword>
<feature type="domain" description="Mitochondrial chaperone BCS1-like ATPase lid" evidence="5">
    <location>
        <begin position="392"/>
        <end position="465"/>
    </location>
</feature>
<evidence type="ECO:0000256" key="4">
    <source>
        <dbReference type="SAM" id="Phobius"/>
    </source>
</evidence>
<gene>
    <name evidence="6" type="ORF">D9619_007312</name>
</gene>